<name>A0A2T3N9Z8_9GAMM</name>
<dbReference type="AlphaFoldDB" id="A0A2T3N9Z8"/>
<sequence>MKITPTLTLLSLAVGMAANANAAEGFDPTKPVMTELKEGVYQYSQFFYNSLVVVTDDGVIVTDPSGEARAKMMRKAISQLTEQPVKKVIYSHDHFDHSRGGQIFKEEGAEFITQEKCTELLSRDLENRVVQPDTTYQDTYSITLGDKQVDLHYYGPNDGDCMSIIHMPTDQVLMAVDWHLPGYVNEPYRLTAHNYVAILNTFERVLDELEFDTVLSGHMPASSPDALKEDYRFNKALFDAVWKGMQEGKSTEELKQTIKLPEFSHWRGYEENLPAHVERMSYSIWHGN</sequence>
<dbReference type="InterPro" id="IPR001279">
    <property type="entry name" value="Metallo-B-lactamas"/>
</dbReference>
<feature type="signal peptide" evidence="1">
    <location>
        <begin position="1"/>
        <end position="22"/>
    </location>
</feature>
<proteinExistence type="predicted"/>
<dbReference type="Proteomes" id="UP000241346">
    <property type="component" value="Unassembled WGS sequence"/>
</dbReference>
<dbReference type="Pfam" id="PF00753">
    <property type="entry name" value="Lactamase_B"/>
    <property type="match status" value="1"/>
</dbReference>
<dbReference type="OrthoDB" id="9815874at2"/>
<organism evidence="3 4">
    <name type="scientific">Photobacterium rosenbergii</name>
    <dbReference type="NCBI Taxonomy" id="294936"/>
    <lineage>
        <taxon>Bacteria</taxon>
        <taxon>Pseudomonadati</taxon>
        <taxon>Pseudomonadota</taxon>
        <taxon>Gammaproteobacteria</taxon>
        <taxon>Vibrionales</taxon>
        <taxon>Vibrionaceae</taxon>
        <taxon>Photobacterium</taxon>
    </lineage>
</organism>
<evidence type="ECO:0000313" key="3">
    <source>
        <dbReference type="EMBL" id="PSW10325.1"/>
    </source>
</evidence>
<feature type="chain" id="PRO_5015401801" evidence="1">
    <location>
        <begin position="23"/>
        <end position="288"/>
    </location>
</feature>
<evidence type="ECO:0000259" key="2">
    <source>
        <dbReference type="SMART" id="SM00849"/>
    </source>
</evidence>
<accession>A0A2T3N9Z8</accession>
<feature type="domain" description="Metallo-beta-lactamase" evidence="2">
    <location>
        <begin position="47"/>
        <end position="218"/>
    </location>
</feature>
<dbReference type="Gene3D" id="3.60.15.10">
    <property type="entry name" value="Ribonuclease Z/Hydroxyacylglutathione hydrolase-like"/>
    <property type="match status" value="1"/>
</dbReference>
<evidence type="ECO:0000256" key="1">
    <source>
        <dbReference type="SAM" id="SignalP"/>
    </source>
</evidence>
<dbReference type="PANTHER" id="PTHR42951">
    <property type="entry name" value="METALLO-BETA-LACTAMASE DOMAIN-CONTAINING"/>
    <property type="match status" value="1"/>
</dbReference>
<reference evidence="3 4" key="1">
    <citation type="submission" date="2018-03" db="EMBL/GenBank/DDBJ databases">
        <title>Whole genome sequencing of Histamine producing bacteria.</title>
        <authorList>
            <person name="Butler K."/>
        </authorList>
    </citation>
    <scope>NUCLEOTIDE SEQUENCE [LARGE SCALE GENOMIC DNA]</scope>
    <source>
        <strain evidence="3 4">DSM 19138</strain>
    </source>
</reference>
<dbReference type="RefSeq" id="WP_107299739.1">
    <property type="nucleotide sequence ID" value="NZ_PYMB01000011.1"/>
</dbReference>
<keyword evidence="3" id="KW-0378">Hydrolase</keyword>
<dbReference type="EMBL" id="PYMB01000011">
    <property type="protein sequence ID" value="PSW10325.1"/>
    <property type="molecule type" value="Genomic_DNA"/>
</dbReference>
<evidence type="ECO:0000313" key="4">
    <source>
        <dbReference type="Proteomes" id="UP000241346"/>
    </source>
</evidence>
<dbReference type="GO" id="GO:0016787">
    <property type="term" value="F:hydrolase activity"/>
    <property type="evidence" value="ECO:0007669"/>
    <property type="project" value="UniProtKB-KW"/>
</dbReference>
<comment type="caution">
    <text evidence="3">The sequence shown here is derived from an EMBL/GenBank/DDBJ whole genome shotgun (WGS) entry which is preliminary data.</text>
</comment>
<gene>
    <name evidence="3" type="ORF">C9J01_19140</name>
</gene>
<dbReference type="SUPFAM" id="SSF56281">
    <property type="entry name" value="Metallo-hydrolase/oxidoreductase"/>
    <property type="match status" value="1"/>
</dbReference>
<dbReference type="PANTHER" id="PTHR42951:SF22">
    <property type="entry name" value="METALLO BETA-LACTAMASE SUPERFAMILY LIPOPROTEIN"/>
    <property type="match status" value="1"/>
</dbReference>
<dbReference type="InterPro" id="IPR050855">
    <property type="entry name" value="NDM-1-like"/>
</dbReference>
<keyword evidence="1" id="KW-0732">Signal</keyword>
<protein>
    <submittedName>
        <fullName evidence="3">MBL fold hydrolase</fullName>
    </submittedName>
</protein>
<dbReference type="InterPro" id="IPR036866">
    <property type="entry name" value="RibonucZ/Hydroxyglut_hydro"/>
</dbReference>
<dbReference type="SMART" id="SM00849">
    <property type="entry name" value="Lactamase_B"/>
    <property type="match status" value="1"/>
</dbReference>